<dbReference type="Proteomes" id="UP000501179">
    <property type="component" value="Chromosome"/>
</dbReference>
<dbReference type="SUPFAM" id="SSF48498">
    <property type="entry name" value="Tetracyclin repressor-like, C-terminal domain"/>
    <property type="match status" value="1"/>
</dbReference>
<dbReference type="Pfam" id="PF17920">
    <property type="entry name" value="TetR_C_16"/>
    <property type="match status" value="1"/>
</dbReference>
<evidence type="ECO:0000313" key="5">
    <source>
        <dbReference type="Proteomes" id="UP000501179"/>
    </source>
</evidence>
<dbReference type="InterPro" id="IPR036271">
    <property type="entry name" value="Tet_transcr_reg_TetR-rel_C_sf"/>
</dbReference>
<dbReference type="PROSITE" id="PS50977">
    <property type="entry name" value="HTH_TETR_2"/>
    <property type="match status" value="1"/>
</dbReference>
<dbReference type="EMBL" id="CP050177">
    <property type="protein sequence ID" value="QIQ04227.1"/>
    <property type="molecule type" value="Genomic_DNA"/>
</dbReference>
<evidence type="ECO:0000313" key="4">
    <source>
        <dbReference type="EMBL" id="QIQ04227.1"/>
    </source>
</evidence>
<dbReference type="InterPro" id="IPR041678">
    <property type="entry name" value="TetR_C_16"/>
</dbReference>
<dbReference type="InterPro" id="IPR009057">
    <property type="entry name" value="Homeodomain-like_sf"/>
</dbReference>
<organism evidence="4 5">
    <name type="scientific">Streptomyces liangshanensis</name>
    <dbReference type="NCBI Taxonomy" id="2717324"/>
    <lineage>
        <taxon>Bacteria</taxon>
        <taxon>Bacillati</taxon>
        <taxon>Actinomycetota</taxon>
        <taxon>Actinomycetes</taxon>
        <taxon>Kitasatosporales</taxon>
        <taxon>Streptomycetaceae</taxon>
        <taxon>Streptomyces</taxon>
    </lineage>
</organism>
<protein>
    <submittedName>
        <fullName evidence="4">TetR/AcrR family transcriptional regulator</fullName>
    </submittedName>
</protein>
<dbReference type="InterPro" id="IPR001647">
    <property type="entry name" value="HTH_TetR"/>
</dbReference>
<accession>A0A6G9H272</accession>
<dbReference type="Pfam" id="PF00440">
    <property type="entry name" value="TetR_N"/>
    <property type="match status" value="1"/>
</dbReference>
<name>A0A6G9H272_9ACTN</name>
<dbReference type="PANTHER" id="PTHR30055:SF226">
    <property type="entry name" value="HTH-TYPE TRANSCRIPTIONAL REGULATOR PKSA"/>
    <property type="match status" value="1"/>
</dbReference>
<feature type="domain" description="HTH tetR-type" evidence="3">
    <location>
        <begin position="33"/>
        <end position="93"/>
    </location>
</feature>
<dbReference type="InterPro" id="IPR050109">
    <property type="entry name" value="HTH-type_TetR-like_transc_reg"/>
</dbReference>
<dbReference type="KEGG" id="slia:HA039_19650"/>
<feature type="DNA-binding region" description="H-T-H motif" evidence="2">
    <location>
        <begin position="56"/>
        <end position="75"/>
    </location>
</feature>
<dbReference type="PROSITE" id="PS01081">
    <property type="entry name" value="HTH_TETR_1"/>
    <property type="match status" value="1"/>
</dbReference>
<evidence type="ECO:0000259" key="3">
    <source>
        <dbReference type="PROSITE" id="PS50977"/>
    </source>
</evidence>
<reference evidence="4 5" key="1">
    <citation type="submission" date="2020-03" db="EMBL/GenBank/DDBJ databases">
        <title>A novel species.</title>
        <authorList>
            <person name="Gao J."/>
        </authorList>
    </citation>
    <scope>NUCLEOTIDE SEQUENCE [LARGE SCALE GENOMIC DNA]</scope>
    <source>
        <strain evidence="4 5">QMT-12</strain>
    </source>
</reference>
<dbReference type="PANTHER" id="PTHR30055">
    <property type="entry name" value="HTH-TYPE TRANSCRIPTIONAL REGULATOR RUTR"/>
    <property type="match status" value="1"/>
</dbReference>
<sequence>MPSRRPRPAVRALRCALGGTVAEKQQPRRRDAAGTRQALLDAATALFAERGFARTTVRDIADRAGANQALIFRYFGSKAAVFEAVTARQGRAQLDSTPLEKLLDATLRSMLRDEPGQRRDHTLVTFLRSLGSEGPAASIAEQLGADYAGALSTLTDAPDAELRAQLVLAWLVGIGLVRDVSRMEPLAGADTDEICALFLTAARTLLERTE</sequence>
<dbReference type="InterPro" id="IPR023772">
    <property type="entry name" value="DNA-bd_HTH_TetR-type_CS"/>
</dbReference>
<dbReference type="AlphaFoldDB" id="A0A6G9H272"/>
<keyword evidence="1 2" id="KW-0238">DNA-binding</keyword>
<proteinExistence type="predicted"/>
<dbReference type="GO" id="GO:0000976">
    <property type="term" value="F:transcription cis-regulatory region binding"/>
    <property type="evidence" value="ECO:0007669"/>
    <property type="project" value="TreeGrafter"/>
</dbReference>
<dbReference type="SUPFAM" id="SSF46689">
    <property type="entry name" value="Homeodomain-like"/>
    <property type="match status" value="1"/>
</dbReference>
<dbReference type="GO" id="GO:0003700">
    <property type="term" value="F:DNA-binding transcription factor activity"/>
    <property type="evidence" value="ECO:0007669"/>
    <property type="project" value="TreeGrafter"/>
</dbReference>
<dbReference type="PRINTS" id="PR00455">
    <property type="entry name" value="HTHTETR"/>
</dbReference>
<gene>
    <name evidence="4" type="ORF">HA039_19650</name>
</gene>
<evidence type="ECO:0000256" key="1">
    <source>
        <dbReference type="ARBA" id="ARBA00023125"/>
    </source>
</evidence>
<keyword evidence="5" id="KW-1185">Reference proteome</keyword>
<dbReference type="Gene3D" id="1.10.357.10">
    <property type="entry name" value="Tetracycline Repressor, domain 2"/>
    <property type="match status" value="1"/>
</dbReference>
<evidence type="ECO:0000256" key="2">
    <source>
        <dbReference type="PROSITE-ProRule" id="PRU00335"/>
    </source>
</evidence>